<evidence type="ECO:0000259" key="3">
    <source>
        <dbReference type="PROSITE" id="PS50035"/>
    </source>
</evidence>
<dbReference type="CDD" id="cd09107">
    <property type="entry name" value="PLDc_vPLD3_4_5_like_2"/>
    <property type="match status" value="1"/>
</dbReference>
<keyword evidence="2" id="KW-0812">Transmembrane</keyword>
<keyword evidence="4" id="KW-1185">Reference proteome</keyword>
<dbReference type="AlphaFoldDB" id="A0A0N5AJG4"/>
<name>A0A0N5AJG4_9BILA</name>
<keyword evidence="2" id="KW-0472">Membrane</keyword>
<sequence length="485" mass="54542">MVSKEVLLTAFITCIITAICISAIWIGIYYGVVKDDDDETPTSETVKATECLDKCEFHLVESIPENLTYPTGTKFMSTTDAWLKLIKLATSNIDITSYYWSLKPEDSGGYYDETANNGLQVFNSLIAAVKDRNLKLRITQNNIKNDETAYLSEQGLASVRSLDFPKLTGSGILHTKAWTVDGKHLYVGSANLDWRSLTQVKELGVAIYNCPCLAEDMQKMMDTYWAFGDPNVQLPFQPPLSAATAFNKENPMSVSLNDDKSAVFFSSAPPQMLANGREGDIDAILHVIRTAEKFIHISVMDYIPAILYAKEKNRYWGVIDEALREAAYRYVDVRLLISRWQNTKRILYPFLNSIADIEGGLPCLYTYNATVNKTTCSRRGHVKVKLFEVPKYGNQSQIPYARVNHNKYMVTEKAAYIGTSNWSGDYFVSTGGFGIVIQAGYGTNSSNIVNQVNEDIFLRDWNSVYSKSIYEYDINGELFPQIPKS</sequence>
<organism evidence="4 5">
    <name type="scientific">Syphacia muris</name>
    <dbReference type="NCBI Taxonomy" id="451379"/>
    <lineage>
        <taxon>Eukaryota</taxon>
        <taxon>Metazoa</taxon>
        <taxon>Ecdysozoa</taxon>
        <taxon>Nematoda</taxon>
        <taxon>Chromadorea</taxon>
        <taxon>Rhabditida</taxon>
        <taxon>Spirurina</taxon>
        <taxon>Oxyuridomorpha</taxon>
        <taxon>Oxyuroidea</taxon>
        <taxon>Oxyuridae</taxon>
        <taxon>Syphacia</taxon>
    </lineage>
</organism>
<evidence type="ECO:0000313" key="4">
    <source>
        <dbReference type="Proteomes" id="UP000046393"/>
    </source>
</evidence>
<dbReference type="InterPro" id="IPR050874">
    <property type="entry name" value="Diverse_PLD-related"/>
</dbReference>
<evidence type="ECO:0000256" key="2">
    <source>
        <dbReference type="SAM" id="Phobius"/>
    </source>
</evidence>
<dbReference type="Proteomes" id="UP000046393">
    <property type="component" value="Unplaced"/>
</dbReference>
<dbReference type="InterPro" id="IPR001736">
    <property type="entry name" value="PLipase_D/transphosphatidylase"/>
</dbReference>
<accession>A0A0N5AJG4</accession>
<dbReference type="SMART" id="SM00155">
    <property type="entry name" value="PLDc"/>
    <property type="match status" value="2"/>
</dbReference>
<dbReference type="CDD" id="cd09106">
    <property type="entry name" value="PLDc_vPLD3_4_5_like_1"/>
    <property type="match status" value="1"/>
</dbReference>
<comment type="similarity">
    <text evidence="1">Belongs to the phospholipase D family.</text>
</comment>
<proteinExistence type="inferred from homology"/>
<dbReference type="InterPro" id="IPR032803">
    <property type="entry name" value="PLDc_3"/>
</dbReference>
<dbReference type="Gene3D" id="3.30.870.10">
    <property type="entry name" value="Endonuclease Chain A"/>
    <property type="match status" value="2"/>
</dbReference>
<dbReference type="SUPFAM" id="SSF56024">
    <property type="entry name" value="Phospholipase D/nuclease"/>
    <property type="match status" value="2"/>
</dbReference>
<evidence type="ECO:0000313" key="5">
    <source>
        <dbReference type="WBParaSite" id="SMUV_0000460301-mRNA-1"/>
    </source>
</evidence>
<reference evidence="5" key="1">
    <citation type="submission" date="2017-02" db="UniProtKB">
        <authorList>
            <consortium name="WormBaseParasite"/>
        </authorList>
    </citation>
    <scope>IDENTIFICATION</scope>
</reference>
<dbReference type="Pfam" id="PF13918">
    <property type="entry name" value="PLDc_3"/>
    <property type="match status" value="1"/>
</dbReference>
<dbReference type="PANTHER" id="PTHR10185">
    <property type="entry name" value="PHOSPHOLIPASE D - RELATED"/>
    <property type="match status" value="1"/>
</dbReference>
<dbReference type="WBParaSite" id="SMUV_0000460301-mRNA-1">
    <property type="protein sequence ID" value="SMUV_0000460301-mRNA-1"/>
    <property type="gene ID" value="SMUV_0000460301"/>
</dbReference>
<feature type="domain" description="PLD phosphodiesterase" evidence="3">
    <location>
        <begin position="400"/>
        <end position="426"/>
    </location>
</feature>
<feature type="domain" description="PLD phosphodiesterase" evidence="3">
    <location>
        <begin position="169"/>
        <end position="196"/>
    </location>
</feature>
<dbReference type="GO" id="GO:0003824">
    <property type="term" value="F:catalytic activity"/>
    <property type="evidence" value="ECO:0007669"/>
    <property type="project" value="InterPro"/>
</dbReference>
<keyword evidence="2" id="KW-1133">Transmembrane helix</keyword>
<dbReference type="STRING" id="451379.A0A0N5AJG4"/>
<protein>
    <submittedName>
        <fullName evidence="5">Phospholipase D3</fullName>
    </submittedName>
</protein>
<feature type="transmembrane region" description="Helical" evidence="2">
    <location>
        <begin position="7"/>
        <end position="32"/>
    </location>
</feature>
<dbReference type="PANTHER" id="PTHR10185:SF12">
    <property type="entry name" value="PLD PHOSPHODIESTERASE DOMAIN-CONTAINING PROTEIN"/>
    <property type="match status" value="1"/>
</dbReference>
<dbReference type="PROSITE" id="PS50035">
    <property type="entry name" value="PLD"/>
    <property type="match status" value="2"/>
</dbReference>
<evidence type="ECO:0000256" key="1">
    <source>
        <dbReference type="ARBA" id="ARBA00008664"/>
    </source>
</evidence>